<protein>
    <recommendedName>
        <fullName evidence="5">GB1/RHD3-type G domain-containing protein</fullName>
    </recommendedName>
</protein>
<evidence type="ECO:0000256" key="2">
    <source>
        <dbReference type="ARBA" id="ARBA00023134"/>
    </source>
</evidence>
<dbReference type="Proteomes" id="UP001206925">
    <property type="component" value="Unassembled WGS sequence"/>
</dbReference>
<sequence length="83" mass="9773">MIKQLALLILKYGTYSTQIFSLLVLLSSMCIYNQMRGIDEAALDRLSLVTEMTKHIHDFYLDLEVYNRKITPRYYLELALRPV</sequence>
<feature type="transmembrane region" description="Helical" evidence="4">
    <location>
        <begin position="12"/>
        <end position="32"/>
    </location>
</feature>
<keyword evidence="7" id="KW-1185">Reference proteome</keyword>
<evidence type="ECO:0000259" key="5">
    <source>
        <dbReference type="PROSITE" id="PS51715"/>
    </source>
</evidence>
<evidence type="ECO:0000256" key="1">
    <source>
        <dbReference type="ARBA" id="ARBA00022741"/>
    </source>
</evidence>
<evidence type="ECO:0000256" key="3">
    <source>
        <dbReference type="PROSITE-ProRule" id="PRU01052"/>
    </source>
</evidence>
<keyword evidence="4" id="KW-0472">Membrane</keyword>
<dbReference type="InterPro" id="IPR027417">
    <property type="entry name" value="P-loop_NTPase"/>
</dbReference>
<comment type="caution">
    <text evidence="6">The sequence shown here is derived from an EMBL/GenBank/DDBJ whole genome shotgun (WGS) entry which is preliminary data.</text>
</comment>
<evidence type="ECO:0000256" key="4">
    <source>
        <dbReference type="SAM" id="Phobius"/>
    </source>
</evidence>
<proteinExistence type="inferred from homology"/>
<dbReference type="Gene3D" id="3.40.50.300">
    <property type="entry name" value="P-loop containing nucleotide triphosphate hydrolases"/>
    <property type="match status" value="1"/>
</dbReference>
<dbReference type="GO" id="GO:0005525">
    <property type="term" value="F:GTP binding"/>
    <property type="evidence" value="ECO:0007669"/>
    <property type="project" value="UniProtKB-KW"/>
</dbReference>
<feature type="domain" description="GB1/RHD3-type G" evidence="5">
    <location>
        <begin position="1"/>
        <end position="83"/>
    </location>
</feature>
<gene>
    <name evidence="6" type="ORF">M8C21_005617</name>
</gene>
<feature type="non-terminal residue" evidence="6">
    <location>
        <position position="1"/>
    </location>
</feature>
<keyword evidence="4" id="KW-1133">Transmembrane helix</keyword>
<dbReference type="InterPro" id="IPR015894">
    <property type="entry name" value="Guanylate-bd_N"/>
</dbReference>
<comment type="similarity">
    <text evidence="3">Belongs to the TRAFAC class dynamin-like GTPase superfamily. GB1/RHD3 GTPase family.</text>
</comment>
<dbReference type="InterPro" id="IPR030386">
    <property type="entry name" value="G_GB1_RHD3_dom"/>
</dbReference>
<evidence type="ECO:0000313" key="7">
    <source>
        <dbReference type="Proteomes" id="UP001206925"/>
    </source>
</evidence>
<keyword evidence="1" id="KW-0547">Nucleotide-binding</keyword>
<reference evidence="6" key="1">
    <citation type="submission" date="2022-06" db="EMBL/GenBank/DDBJ databases">
        <title>Uncovering the hologenomic basis of an extraordinary plant invasion.</title>
        <authorList>
            <person name="Bieker V.C."/>
            <person name="Martin M.D."/>
            <person name="Gilbert T."/>
            <person name="Hodgins K."/>
            <person name="Battlay P."/>
            <person name="Petersen B."/>
            <person name="Wilson J."/>
        </authorList>
    </citation>
    <scope>NUCLEOTIDE SEQUENCE</scope>
    <source>
        <strain evidence="6">AA19_3_7</strain>
        <tissue evidence="6">Leaf</tissue>
    </source>
</reference>
<dbReference type="EMBL" id="JAMZMK010011415">
    <property type="protein sequence ID" value="KAI7727200.1"/>
    <property type="molecule type" value="Genomic_DNA"/>
</dbReference>
<name>A0AAD5BPR5_AMBAR</name>
<keyword evidence="2" id="KW-0342">GTP-binding</keyword>
<dbReference type="Pfam" id="PF02263">
    <property type="entry name" value="GBP"/>
    <property type="match status" value="1"/>
</dbReference>
<keyword evidence="4" id="KW-0812">Transmembrane</keyword>
<accession>A0AAD5BPR5</accession>
<evidence type="ECO:0000313" key="6">
    <source>
        <dbReference type="EMBL" id="KAI7727200.1"/>
    </source>
</evidence>
<dbReference type="AlphaFoldDB" id="A0AAD5BPR5"/>
<dbReference type="PROSITE" id="PS51715">
    <property type="entry name" value="G_GB1_RHD3"/>
    <property type="match status" value="1"/>
</dbReference>
<dbReference type="PANTHER" id="PTHR10751">
    <property type="entry name" value="GUANYLATE BINDING PROTEIN"/>
    <property type="match status" value="1"/>
</dbReference>
<dbReference type="GO" id="GO:0003924">
    <property type="term" value="F:GTPase activity"/>
    <property type="evidence" value="ECO:0007669"/>
    <property type="project" value="InterPro"/>
</dbReference>
<organism evidence="6 7">
    <name type="scientific">Ambrosia artemisiifolia</name>
    <name type="common">Common ragweed</name>
    <dbReference type="NCBI Taxonomy" id="4212"/>
    <lineage>
        <taxon>Eukaryota</taxon>
        <taxon>Viridiplantae</taxon>
        <taxon>Streptophyta</taxon>
        <taxon>Embryophyta</taxon>
        <taxon>Tracheophyta</taxon>
        <taxon>Spermatophyta</taxon>
        <taxon>Magnoliopsida</taxon>
        <taxon>eudicotyledons</taxon>
        <taxon>Gunneridae</taxon>
        <taxon>Pentapetalae</taxon>
        <taxon>asterids</taxon>
        <taxon>campanulids</taxon>
        <taxon>Asterales</taxon>
        <taxon>Asteraceae</taxon>
        <taxon>Asteroideae</taxon>
        <taxon>Heliantheae alliance</taxon>
        <taxon>Heliantheae</taxon>
        <taxon>Ambrosia</taxon>
    </lineage>
</organism>